<reference evidence="2" key="1">
    <citation type="submission" date="2016-03" db="EMBL/GenBank/DDBJ databases">
        <title>Mechanisms controlling the formation of the plant cell surface in tip-growing cells are functionally conserved among land plants.</title>
        <authorList>
            <person name="Honkanen S."/>
            <person name="Jones V.A."/>
            <person name="Morieri G."/>
            <person name="Champion C."/>
            <person name="Hetherington A.J."/>
            <person name="Kelly S."/>
            <person name="Saint-Marcoux D."/>
            <person name="Proust H."/>
            <person name="Prescott H."/>
            <person name="Dolan L."/>
        </authorList>
    </citation>
    <scope>NUCLEOTIDE SEQUENCE [LARGE SCALE GENOMIC DNA]</scope>
    <source>
        <tissue evidence="2">Whole gametophyte</tissue>
    </source>
</reference>
<protein>
    <submittedName>
        <fullName evidence="2">Uncharacterized protein</fullName>
    </submittedName>
</protein>
<proteinExistence type="predicted"/>
<evidence type="ECO:0000256" key="1">
    <source>
        <dbReference type="SAM" id="MobiDB-lite"/>
    </source>
</evidence>
<feature type="compositionally biased region" description="Basic and acidic residues" evidence="1">
    <location>
        <begin position="160"/>
        <end position="175"/>
    </location>
</feature>
<dbReference type="AlphaFoldDB" id="A0A176VMN9"/>
<sequence length="260" mass="28038">MSEIEHLEGVCNEFLRKFGTGRSERRPESVEVGIQEPDTGIESTNIEESEEFEPLQSCSPGDSSGLGPSKAEPAPEHTDSVGAAFNCSRIGPGLSASSGIESIPSRVSAQTRTSAQDQTTRIQESRALNLGQAAGPALSPPLSDRRDGDSPNSTISSISRTEKQKTVDRNLDESVGRNSADMVGRDTHFRAHDGDCFYEEIGRRGHPYNRIGGTGDDIEDVSSEHERSIHGENLILESSCYGEEGDEPSEPCTREIDGES</sequence>
<feature type="compositionally biased region" description="Polar residues" evidence="1">
    <location>
        <begin position="150"/>
        <end position="159"/>
    </location>
</feature>
<comment type="caution">
    <text evidence="2">The sequence shown here is derived from an EMBL/GenBank/DDBJ whole genome shotgun (WGS) entry which is preliminary data.</text>
</comment>
<dbReference type="EMBL" id="LVLJ01003327">
    <property type="protein sequence ID" value="OAE21877.1"/>
    <property type="molecule type" value="Genomic_DNA"/>
</dbReference>
<feature type="compositionally biased region" description="Polar residues" evidence="1">
    <location>
        <begin position="95"/>
        <end position="122"/>
    </location>
</feature>
<feature type="region of interest" description="Disordered" evidence="1">
    <location>
        <begin position="15"/>
        <end position="179"/>
    </location>
</feature>
<feature type="region of interest" description="Disordered" evidence="1">
    <location>
        <begin position="204"/>
        <end position="260"/>
    </location>
</feature>
<accession>A0A176VMN9</accession>
<gene>
    <name evidence="2" type="ORF">AXG93_1998s1150</name>
</gene>
<keyword evidence="3" id="KW-1185">Reference proteome</keyword>
<organism evidence="2 3">
    <name type="scientific">Marchantia polymorpha subsp. ruderalis</name>
    <dbReference type="NCBI Taxonomy" id="1480154"/>
    <lineage>
        <taxon>Eukaryota</taxon>
        <taxon>Viridiplantae</taxon>
        <taxon>Streptophyta</taxon>
        <taxon>Embryophyta</taxon>
        <taxon>Marchantiophyta</taxon>
        <taxon>Marchantiopsida</taxon>
        <taxon>Marchantiidae</taxon>
        <taxon>Marchantiales</taxon>
        <taxon>Marchantiaceae</taxon>
        <taxon>Marchantia</taxon>
    </lineage>
</organism>
<evidence type="ECO:0000313" key="2">
    <source>
        <dbReference type="EMBL" id="OAE21877.1"/>
    </source>
</evidence>
<name>A0A176VMN9_MARPO</name>
<dbReference type="Proteomes" id="UP000077202">
    <property type="component" value="Unassembled WGS sequence"/>
</dbReference>
<evidence type="ECO:0000313" key="3">
    <source>
        <dbReference type="Proteomes" id="UP000077202"/>
    </source>
</evidence>